<keyword evidence="9" id="KW-1185">Reference proteome</keyword>
<name>A0A8H2JHJ0_MYCMU</name>
<dbReference type="SUPFAM" id="SSF51905">
    <property type="entry name" value="FAD/NAD(P)-binding domain"/>
    <property type="match status" value="1"/>
</dbReference>
<reference evidence="8" key="1">
    <citation type="submission" date="2018-01" db="EMBL/GenBank/DDBJ databases">
        <title>Comparative genomics of Mycobacterium mucogenicum and Mycobacterium neoaurum clade members emphasizing tRNA and non-coding RNA.</title>
        <authorList>
            <person name="Behra P.R.K."/>
            <person name="Pettersson B.M.F."/>
            <person name="Das S."/>
            <person name="Dasgupta S."/>
            <person name="Kirsebom L.A."/>
        </authorList>
    </citation>
    <scope>NUCLEOTIDE SEQUENCE</scope>
    <source>
        <strain evidence="8">DSM 44124</strain>
    </source>
</reference>
<evidence type="ECO:0000256" key="3">
    <source>
        <dbReference type="ARBA" id="ARBA00022630"/>
    </source>
</evidence>
<dbReference type="PANTHER" id="PTHR42913:SF3">
    <property type="entry name" value="64 KDA MITOCHONDRIAL NADH DEHYDROGENASE (EUROFUNG)"/>
    <property type="match status" value="1"/>
</dbReference>
<dbReference type="GO" id="GO:0019646">
    <property type="term" value="P:aerobic electron transport chain"/>
    <property type="evidence" value="ECO:0007669"/>
    <property type="project" value="TreeGrafter"/>
</dbReference>
<accession>A0A8H2JHJ0</accession>
<keyword evidence="4" id="KW-0274">FAD</keyword>
<dbReference type="Proteomes" id="UP000309231">
    <property type="component" value="Chromosome"/>
</dbReference>
<comment type="cofactor">
    <cofactor evidence="1">
        <name>FAD</name>
        <dbReference type="ChEBI" id="CHEBI:57692"/>
    </cofactor>
</comment>
<evidence type="ECO:0000256" key="2">
    <source>
        <dbReference type="ARBA" id="ARBA00005272"/>
    </source>
</evidence>
<dbReference type="RefSeq" id="WP_036420379.1">
    <property type="nucleotide sequence ID" value="NZ_CP062008.1"/>
</dbReference>
<dbReference type="AlphaFoldDB" id="A0A8H2JHJ0"/>
<dbReference type="InterPro" id="IPR036188">
    <property type="entry name" value="FAD/NAD-bd_sf"/>
</dbReference>
<comment type="similarity">
    <text evidence="2">Belongs to the NADH dehydrogenase family.</text>
</comment>
<evidence type="ECO:0000256" key="1">
    <source>
        <dbReference type="ARBA" id="ARBA00001974"/>
    </source>
</evidence>
<evidence type="ECO:0000259" key="6">
    <source>
        <dbReference type="Pfam" id="PF07992"/>
    </source>
</evidence>
<evidence type="ECO:0000256" key="5">
    <source>
        <dbReference type="ARBA" id="ARBA00023002"/>
    </source>
</evidence>
<dbReference type="KEGG" id="mmuc:C1S78_014575"/>
<evidence type="ECO:0000313" key="9">
    <source>
        <dbReference type="Proteomes" id="UP000309231"/>
    </source>
</evidence>
<dbReference type="GO" id="GO:0003955">
    <property type="term" value="F:NAD(P)H dehydrogenase (quinone) activity"/>
    <property type="evidence" value="ECO:0007669"/>
    <property type="project" value="TreeGrafter"/>
</dbReference>
<dbReference type="InterPro" id="IPR023753">
    <property type="entry name" value="FAD/NAD-binding_dom"/>
</dbReference>
<organism evidence="8">
    <name type="scientific">Mycolicibacterium mucogenicum DSM 44124</name>
    <dbReference type="NCBI Taxonomy" id="1226753"/>
    <lineage>
        <taxon>Bacteria</taxon>
        <taxon>Bacillati</taxon>
        <taxon>Actinomycetota</taxon>
        <taxon>Actinomycetes</taxon>
        <taxon>Mycobacteriales</taxon>
        <taxon>Mycobacteriaceae</taxon>
        <taxon>Mycolicibacterium</taxon>
    </lineage>
</organism>
<gene>
    <name evidence="7" type="ORF">C1S78_014575</name>
    <name evidence="8" type="ORF">C1S78_14530</name>
</gene>
<dbReference type="Gene3D" id="3.50.50.100">
    <property type="match status" value="1"/>
</dbReference>
<feature type="domain" description="FAD/NAD(P)-binding" evidence="6">
    <location>
        <begin position="3"/>
        <end position="308"/>
    </location>
</feature>
<proteinExistence type="inferred from homology"/>
<dbReference type="EMBL" id="POTL01000001">
    <property type="protein sequence ID" value="TLH56334.1"/>
    <property type="molecule type" value="Genomic_DNA"/>
</dbReference>
<evidence type="ECO:0000313" key="8">
    <source>
        <dbReference type="EMBL" id="TLH56334.1"/>
    </source>
</evidence>
<evidence type="ECO:0000256" key="4">
    <source>
        <dbReference type="ARBA" id="ARBA00022827"/>
    </source>
</evidence>
<dbReference type="PRINTS" id="PR00368">
    <property type="entry name" value="FADPNR"/>
</dbReference>
<protein>
    <submittedName>
        <fullName evidence="8">Dehydrogenase</fullName>
    </submittedName>
    <submittedName>
        <fullName evidence="7">FAD-dependent oxidoreductase</fullName>
    </submittedName>
</protein>
<keyword evidence="5" id="KW-0560">Oxidoreductase</keyword>
<dbReference type="Pfam" id="PF07992">
    <property type="entry name" value="Pyr_redox_2"/>
    <property type="match status" value="1"/>
</dbReference>
<reference evidence="7 9" key="3">
    <citation type="journal article" date="2019" name="Sci. Rep.">
        <title>Insight into the biology of Mycobacterium mucogenicum and Mycobacterium neoaurum clade members.</title>
        <authorList>
            <person name="Behra P.R.K."/>
            <person name="Pettersson B.M.F."/>
            <person name="Ramesh M."/>
            <person name="Dasgupta S."/>
            <person name="Kirsebom L.A."/>
        </authorList>
    </citation>
    <scope>NUCLEOTIDE SEQUENCE [LARGE SCALE GENOMIC DNA]</scope>
    <source>
        <strain evidence="7 9">DSM 44124</strain>
    </source>
</reference>
<evidence type="ECO:0000313" key="7">
    <source>
        <dbReference type="EMBL" id="QPG72041.1"/>
    </source>
</evidence>
<sequence length="399" mass="42249">MKDALILGGGFAGVWSAASAVRLARSAGSDRLRVRLISAGDDMVIRPRLYERNPDKMRIDLDRLLNPIGVERLNARVESIDAASQTVMAHGADGVLVTASYDRLVLATGSQLKRPAFPGAAHAFNIDTLNAAVALDIHLHHVSQLPPRARYTAVVVGAGFTGLEIATELVGRLRDVAAGQEVRVILVERAKVLGPELGDVPRPVIVDALDTLGVERRLGRTVASATETQVALDDGEVIPAATLIWTVGMSASPLTAQIPAERDRFGRLLVDEYLRVTPTVYAAGDTAAAVADGGHPTIQSCQHAQPMGKYAGHNVAADLLGLPMLPFTADPYSNCIDLGAAGALTTVGWERTVDKEGSEAKAIKHAINTQWIYPPTDSADALLAKAGHFSNSAYAQEIS</sequence>
<dbReference type="InterPro" id="IPR051169">
    <property type="entry name" value="NADH-Q_oxidoreductase"/>
</dbReference>
<keyword evidence="3" id="KW-0285">Flavoprotein</keyword>
<dbReference type="GeneID" id="76726148"/>
<reference evidence="7 9" key="2">
    <citation type="journal article" date="2019" name="BMC Evol. Biol.">
        <title>Comparative genomics of Mycobacterium mucogenicum and Mycobacterium neoaurum clade members emphasizing tRNA and non-coding RNA.</title>
        <authorList>
            <person name="Behra P.R.K."/>
            <person name="Pettersson B.M.F."/>
            <person name="Das S."/>
            <person name="Dasgupta S."/>
            <person name="Kirsebom L.A."/>
        </authorList>
    </citation>
    <scope>NUCLEOTIDE SEQUENCE [LARGE SCALE GENOMIC DNA]</scope>
    <source>
        <strain evidence="7 9">DSM 44124</strain>
    </source>
</reference>
<dbReference type="PANTHER" id="PTHR42913">
    <property type="entry name" value="APOPTOSIS-INDUCING FACTOR 1"/>
    <property type="match status" value="1"/>
</dbReference>
<dbReference type="PRINTS" id="PR00411">
    <property type="entry name" value="PNDRDTASEI"/>
</dbReference>
<dbReference type="EMBL" id="CP062008">
    <property type="protein sequence ID" value="QPG72041.1"/>
    <property type="molecule type" value="Genomic_DNA"/>
</dbReference>